<dbReference type="InterPro" id="IPR007156">
    <property type="entry name" value="MamQ_LemA"/>
</dbReference>
<dbReference type="PANTHER" id="PTHR34478">
    <property type="entry name" value="PROTEIN LEMA"/>
    <property type="match status" value="1"/>
</dbReference>
<evidence type="ECO:0000313" key="8">
    <source>
        <dbReference type="EMBL" id="OGM33230.1"/>
    </source>
</evidence>
<accession>A0A1F7Z190</accession>
<evidence type="ECO:0000256" key="7">
    <source>
        <dbReference type="SAM" id="Phobius"/>
    </source>
</evidence>
<comment type="subcellular location">
    <subcellularLocation>
        <location evidence="1">Membrane</location>
        <topology evidence="1">Single-pass membrane protein</topology>
    </subcellularLocation>
</comment>
<evidence type="ECO:0000256" key="5">
    <source>
        <dbReference type="ARBA" id="ARBA00023136"/>
    </source>
</evidence>
<proteinExistence type="inferred from homology"/>
<feature type="region of interest" description="Disordered" evidence="6">
    <location>
        <begin position="175"/>
        <end position="194"/>
    </location>
</feature>
<name>A0A1F7Z190_9BACT</name>
<keyword evidence="5 7" id="KW-0472">Membrane</keyword>
<dbReference type="Pfam" id="PF04011">
    <property type="entry name" value="LemA"/>
    <property type="match status" value="1"/>
</dbReference>
<evidence type="ECO:0000256" key="6">
    <source>
        <dbReference type="SAM" id="MobiDB-lite"/>
    </source>
</evidence>
<dbReference type="PANTHER" id="PTHR34478:SF2">
    <property type="entry name" value="MEMBRANE PROTEIN"/>
    <property type="match status" value="1"/>
</dbReference>
<evidence type="ECO:0000256" key="3">
    <source>
        <dbReference type="ARBA" id="ARBA00022692"/>
    </source>
</evidence>
<evidence type="ECO:0000256" key="1">
    <source>
        <dbReference type="ARBA" id="ARBA00004167"/>
    </source>
</evidence>
<dbReference type="AlphaFoldDB" id="A0A1F7Z190"/>
<protein>
    <recommendedName>
        <fullName evidence="10">LemA family protein</fullName>
    </recommendedName>
</protein>
<feature type="transmembrane region" description="Helical" evidence="7">
    <location>
        <begin position="6"/>
        <end position="23"/>
    </location>
</feature>
<dbReference type="Proteomes" id="UP000178870">
    <property type="component" value="Unassembled WGS sequence"/>
</dbReference>
<dbReference type="SUPFAM" id="SSF140478">
    <property type="entry name" value="LemA-like"/>
    <property type="match status" value="1"/>
</dbReference>
<evidence type="ECO:0000256" key="4">
    <source>
        <dbReference type="ARBA" id="ARBA00022989"/>
    </source>
</evidence>
<keyword evidence="4 7" id="KW-1133">Transmembrane helix</keyword>
<comment type="caution">
    <text evidence="8">The sequence shown here is derived from an EMBL/GenBank/DDBJ whole genome shotgun (WGS) entry which is preliminary data.</text>
</comment>
<dbReference type="Gene3D" id="1.20.1440.20">
    <property type="entry name" value="LemA-like domain"/>
    <property type="match status" value="1"/>
</dbReference>
<dbReference type="InterPro" id="IPR023353">
    <property type="entry name" value="LemA-like_dom_sf"/>
</dbReference>
<organism evidence="8 9">
    <name type="scientific">Candidatus Woesebacteria bacterium RIFCSPHIGHO2_01_FULL_44_21</name>
    <dbReference type="NCBI Taxonomy" id="1802503"/>
    <lineage>
        <taxon>Bacteria</taxon>
        <taxon>Candidatus Woeseibacteriota</taxon>
    </lineage>
</organism>
<evidence type="ECO:0000256" key="2">
    <source>
        <dbReference type="ARBA" id="ARBA00008854"/>
    </source>
</evidence>
<reference evidence="8 9" key="1">
    <citation type="journal article" date="2016" name="Nat. Commun.">
        <title>Thousands of microbial genomes shed light on interconnected biogeochemical processes in an aquifer system.</title>
        <authorList>
            <person name="Anantharaman K."/>
            <person name="Brown C.T."/>
            <person name="Hug L.A."/>
            <person name="Sharon I."/>
            <person name="Castelle C.J."/>
            <person name="Probst A.J."/>
            <person name="Thomas B.C."/>
            <person name="Singh A."/>
            <person name="Wilkins M.J."/>
            <person name="Karaoz U."/>
            <person name="Brodie E.L."/>
            <person name="Williams K.H."/>
            <person name="Hubbard S.S."/>
            <person name="Banfield J.F."/>
        </authorList>
    </citation>
    <scope>NUCLEOTIDE SEQUENCE [LARGE SCALE GENOMIC DNA]</scope>
</reference>
<dbReference type="EMBL" id="MGGP01000005">
    <property type="protein sequence ID" value="OGM33230.1"/>
    <property type="molecule type" value="Genomic_DNA"/>
</dbReference>
<evidence type="ECO:0008006" key="10">
    <source>
        <dbReference type="Google" id="ProtNLM"/>
    </source>
</evidence>
<sequence length="194" mass="21700">MPFLVLVPLVLIVVWIISTYNFFVSSKARIKAAVQEIGNQLKRQADLIPNLESSVKGYLKQEKGIFKMLTDARRQIDSAVKSNDVQKMADAGSQLAAVLPKLQIMVEDNPEIKSDSVVGKLMDELRDTSDKVMYARRLVIDLTADYNVKRATFPTNIVANMFKFEEQKGLITPESGEHVEVSASETKTPKVNLE</sequence>
<dbReference type="GO" id="GO:0016020">
    <property type="term" value="C:membrane"/>
    <property type="evidence" value="ECO:0007669"/>
    <property type="project" value="UniProtKB-SubCell"/>
</dbReference>
<comment type="similarity">
    <text evidence="2">Belongs to the LemA family.</text>
</comment>
<gene>
    <name evidence="8" type="ORF">A2803_00045</name>
</gene>
<keyword evidence="3 7" id="KW-0812">Transmembrane</keyword>
<evidence type="ECO:0000313" key="9">
    <source>
        <dbReference type="Proteomes" id="UP000178870"/>
    </source>
</evidence>